<evidence type="ECO:0000256" key="1">
    <source>
        <dbReference type="SAM" id="Coils"/>
    </source>
</evidence>
<dbReference type="EMBL" id="NRSD01000054">
    <property type="protein sequence ID" value="MBK1646938.1"/>
    <property type="molecule type" value="Genomic_DNA"/>
</dbReference>
<gene>
    <name evidence="3" type="ORF">CKO25_20415</name>
</gene>
<feature type="transmembrane region" description="Helical" evidence="2">
    <location>
        <begin position="213"/>
        <end position="233"/>
    </location>
</feature>
<reference evidence="3 4" key="1">
    <citation type="journal article" date="2020" name="Microorganisms">
        <title>Osmotic Adaptation and Compatible Solute Biosynthesis of Phototrophic Bacteria as Revealed from Genome Analyses.</title>
        <authorList>
            <person name="Imhoff J.F."/>
            <person name="Rahn T."/>
            <person name="Kunzel S."/>
            <person name="Keller A."/>
            <person name="Neulinger S.C."/>
        </authorList>
    </citation>
    <scope>NUCLEOTIDE SEQUENCE [LARGE SCALE GENOMIC DNA]</scope>
    <source>
        <strain evidence="3 4">DSM 21303</strain>
    </source>
</reference>
<comment type="caution">
    <text evidence="3">The sequence shown here is derived from an EMBL/GenBank/DDBJ whole genome shotgun (WGS) entry which is preliminary data.</text>
</comment>
<feature type="transmembrane region" description="Helical" evidence="2">
    <location>
        <begin position="121"/>
        <end position="139"/>
    </location>
</feature>
<keyword evidence="1" id="KW-0175">Coiled coil</keyword>
<feature type="transmembrane region" description="Helical" evidence="2">
    <location>
        <begin position="240"/>
        <end position="259"/>
    </location>
</feature>
<sequence length="260" mass="29733">MQETQHAELVRLAERNEEEAAERDLWSDYRRDNPGDYECPHCKYKTLKFGATRCPKCQGILNQEQQKHIARLAAREAENLAKQHARFQREQQERERILAEQESARRERAKAENIAAGKRRLRTLVFFVFCTFSSLLLYFSAESDFLSGLTYLFVPFVAWLSYWVSDPPYRKNLNRALVAGALVALAIPLWLHARIFSEAIEPLKSGINMPSVYGFGILGSPVLEVVAVGVVLYGFWVGRYIPPLLFLFCALTSRIVIGFA</sequence>
<evidence type="ECO:0000256" key="2">
    <source>
        <dbReference type="SAM" id="Phobius"/>
    </source>
</evidence>
<protein>
    <submittedName>
        <fullName evidence="3">Uncharacterized protein</fullName>
    </submittedName>
</protein>
<name>A0A9X1BBL7_9GAMM</name>
<feature type="transmembrane region" description="Helical" evidence="2">
    <location>
        <begin position="176"/>
        <end position="193"/>
    </location>
</feature>
<keyword evidence="4" id="KW-1185">Reference proteome</keyword>
<proteinExistence type="predicted"/>
<organism evidence="3 4">
    <name type="scientific">Thiocapsa imhoffii</name>
    <dbReference type="NCBI Taxonomy" id="382777"/>
    <lineage>
        <taxon>Bacteria</taxon>
        <taxon>Pseudomonadati</taxon>
        <taxon>Pseudomonadota</taxon>
        <taxon>Gammaproteobacteria</taxon>
        <taxon>Chromatiales</taxon>
        <taxon>Chromatiaceae</taxon>
        <taxon>Thiocapsa</taxon>
    </lineage>
</organism>
<feature type="transmembrane region" description="Helical" evidence="2">
    <location>
        <begin position="145"/>
        <end position="164"/>
    </location>
</feature>
<dbReference type="AlphaFoldDB" id="A0A9X1BBL7"/>
<keyword evidence="2" id="KW-0812">Transmembrane</keyword>
<accession>A0A9X1BBL7</accession>
<feature type="coiled-coil region" evidence="1">
    <location>
        <begin position="70"/>
        <end position="114"/>
    </location>
</feature>
<keyword evidence="2" id="KW-1133">Transmembrane helix</keyword>
<dbReference type="RefSeq" id="WP_200389779.1">
    <property type="nucleotide sequence ID" value="NZ_NRSD01000054.1"/>
</dbReference>
<evidence type="ECO:0000313" key="3">
    <source>
        <dbReference type="EMBL" id="MBK1646938.1"/>
    </source>
</evidence>
<keyword evidence="2" id="KW-0472">Membrane</keyword>
<evidence type="ECO:0000313" key="4">
    <source>
        <dbReference type="Proteomes" id="UP001138802"/>
    </source>
</evidence>
<dbReference type="Proteomes" id="UP001138802">
    <property type="component" value="Unassembled WGS sequence"/>
</dbReference>